<dbReference type="AlphaFoldDB" id="A0A3B6LG61"/>
<dbReference type="Gramene" id="TraesWEE_scaffold_294849_01G000100.1">
    <property type="protein sequence ID" value="TraesWEE_scaffold_294849_01G000100.1"/>
    <property type="gene ID" value="TraesWEE_scaffold_294849_01G000100"/>
</dbReference>
<protein>
    <recommendedName>
        <fullName evidence="4">PGG domain-containing protein</fullName>
    </recommendedName>
</protein>
<dbReference type="EnsemblPlants" id="TraesCS5B02G035700.1">
    <property type="protein sequence ID" value="TraesCS5B02G035700.1"/>
    <property type="gene ID" value="TraesCS5B02G035700"/>
</dbReference>
<sequence length="168" mass="18434">MDGKMSHLLPVTLPKKKIPDDAVQQVSEWALLTAALAANYPISYAVGHYLIPCVQSSFLRCDQPTDADPAEKTTLWIRVLCCATLQAAAAVLALRLPRHRRWLRRALAYLTLALAVVIHCMYAVAAAARLFLVDDPGDLFSIFCTVAAVFFMASDIRSFLALLRGSSN</sequence>
<keyword evidence="1" id="KW-0472">Membrane</keyword>
<evidence type="ECO:0000313" key="2">
    <source>
        <dbReference type="EnsemblPlants" id="TraesCS5B02G035700.1"/>
    </source>
</evidence>
<feature type="transmembrane region" description="Helical" evidence="1">
    <location>
        <begin position="75"/>
        <end position="94"/>
    </location>
</feature>
<evidence type="ECO:0000313" key="3">
    <source>
        <dbReference type="Proteomes" id="UP000019116"/>
    </source>
</evidence>
<name>A0A3B6LG61_WHEAT</name>
<evidence type="ECO:0000256" key="1">
    <source>
        <dbReference type="SAM" id="Phobius"/>
    </source>
</evidence>
<feature type="transmembrane region" description="Helical" evidence="1">
    <location>
        <begin position="106"/>
        <end position="128"/>
    </location>
</feature>
<proteinExistence type="predicted"/>
<dbReference type="OrthoDB" id="10547896at2759"/>
<keyword evidence="3" id="KW-1185">Reference proteome</keyword>
<dbReference type="Gramene" id="TraesCS5B02G035700.1">
    <property type="protein sequence ID" value="TraesCS5B02G035700.1"/>
    <property type="gene ID" value="TraesCS5B02G035700"/>
</dbReference>
<keyword evidence="1" id="KW-1133">Transmembrane helix</keyword>
<dbReference type="Proteomes" id="UP000019116">
    <property type="component" value="Chromosome 5B"/>
</dbReference>
<organism evidence="2">
    <name type="scientific">Triticum aestivum</name>
    <name type="common">Wheat</name>
    <dbReference type="NCBI Taxonomy" id="4565"/>
    <lineage>
        <taxon>Eukaryota</taxon>
        <taxon>Viridiplantae</taxon>
        <taxon>Streptophyta</taxon>
        <taxon>Embryophyta</taxon>
        <taxon>Tracheophyta</taxon>
        <taxon>Spermatophyta</taxon>
        <taxon>Magnoliopsida</taxon>
        <taxon>Liliopsida</taxon>
        <taxon>Poales</taxon>
        <taxon>Poaceae</taxon>
        <taxon>BOP clade</taxon>
        <taxon>Pooideae</taxon>
        <taxon>Triticodae</taxon>
        <taxon>Triticeae</taxon>
        <taxon>Triticinae</taxon>
        <taxon>Triticum</taxon>
    </lineage>
</organism>
<evidence type="ECO:0008006" key="4">
    <source>
        <dbReference type="Google" id="ProtNLM"/>
    </source>
</evidence>
<keyword evidence="1" id="KW-0812">Transmembrane</keyword>
<accession>A0A3B6LG61</accession>
<reference evidence="2" key="1">
    <citation type="submission" date="2018-08" db="EMBL/GenBank/DDBJ databases">
        <authorList>
            <person name="Rossello M."/>
        </authorList>
    </citation>
    <scope>NUCLEOTIDE SEQUENCE [LARGE SCALE GENOMIC DNA]</scope>
    <source>
        <strain evidence="2">cv. Chinese Spring</strain>
    </source>
</reference>
<reference evidence="2" key="2">
    <citation type="submission" date="2018-10" db="UniProtKB">
        <authorList>
            <consortium name="EnsemblPlants"/>
        </authorList>
    </citation>
    <scope>IDENTIFICATION</scope>
</reference>
<dbReference type="OMA" id="GHYLIPC"/>
<dbReference type="Gramene" id="TraesCS5B03G0091700.1">
    <property type="protein sequence ID" value="TraesCS5B03G0091700.1.CDS"/>
    <property type="gene ID" value="TraesCS5B03G0091700"/>
</dbReference>
<feature type="transmembrane region" description="Helical" evidence="1">
    <location>
        <begin position="140"/>
        <end position="163"/>
    </location>
</feature>